<evidence type="ECO:0000313" key="4">
    <source>
        <dbReference type="EMBL" id="GMI29366.1"/>
    </source>
</evidence>
<gene>
    <name evidence="4" type="ORF">TrCOL_g6485</name>
</gene>
<sequence length="604" mass="68597">MVKIGGTGGVAHRRKYSSNVDLLYPMYVINAQDFINLPCPIPCHQELLEQGMLVEWKYEFEQLTTYVSHEWLDNNHPDPENKHIAELKELMLRMRDGKVATVQMHYAQQAAYPGSPGITNEVGKDEMRSLYRGYIWFDYISMPQTHYDPSAREDQIKAIRSIPAYISYSDMMIALTPSCSHSTTGTKDLRTWRNRGWCNLEFQARMLSRHEGCPVMVVQAGVATPYLTYAYDSYKMVCCDAEYSVEENRDVVNDVVKTIIDKKLSQMRVTGEDKIVYRYLFVMRKEMTGGKSVFGDKDAMEPYDISDKMCYINMCKIKERKIAESGWTRLRFAVIGREEECVIEYLKAKDLTQEELESPFTKDFPFCYGVRGQTILHSAMMYSSPSIIKRLLDAGADPRAKCKTNGAYALHYACQRSKVDNVKYWLERFPETDLNEVEKLNGSTCLNWCVLFGRGKAGLEIAKLLIEKGSDVNHVNSNGMSTLGCATFGDDSNPEMIQLLIDNGADLNYRLNPTTRYWKTIYGTMNFARRCGSQSRIVQHVSQNPQMTPLNIAAREGNAAAAAVLLKAGADAGIGNHLKIKPREMSEMYGPFPAFVDELKKMGN</sequence>
<keyword evidence="5" id="KW-1185">Reference proteome</keyword>
<dbReference type="PROSITE" id="PS50297">
    <property type="entry name" value="ANK_REP_REGION"/>
    <property type="match status" value="2"/>
</dbReference>
<feature type="repeat" description="ANK" evidence="3">
    <location>
        <begin position="441"/>
        <end position="477"/>
    </location>
</feature>
<comment type="caution">
    <text evidence="4">The sequence shown here is derived from an EMBL/GenBank/DDBJ whole genome shotgun (WGS) entry which is preliminary data.</text>
</comment>
<dbReference type="PANTHER" id="PTHR24198:SF165">
    <property type="entry name" value="ANKYRIN REPEAT-CONTAINING PROTEIN-RELATED"/>
    <property type="match status" value="1"/>
</dbReference>
<dbReference type="Pfam" id="PF12796">
    <property type="entry name" value="Ank_2"/>
    <property type="match status" value="1"/>
</dbReference>
<dbReference type="Gene3D" id="1.25.40.20">
    <property type="entry name" value="Ankyrin repeat-containing domain"/>
    <property type="match status" value="1"/>
</dbReference>
<dbReference type="EMBL" id="BRYA01000679">
    <property type="protein sequence ID" value="GMI29366.1"/>
    <property type="molecule type" value="Genomic_DNA"/>
</dbReference>
<dbReference type="AlphaFoldDB" id="A0A9W7G1R7"/>
<dbReference type="PROSITE" id="PS50088">
    <property type="entry name" value="ANK_REPEAT"/>
    <property type="match status" value="4"/>
</dbReference>
<evidence type="ECO:0000256" key="3">
    <source>
        <dbReference type="PROSITE-ProRule" id="PRU00023"/>
    </source>
</evidence>
<evidence type="ECO:0000256" key="1">
    <source>
        <dbReference type="ARBA" id="ARBA00022737"/>
    </source>
</evidence>
<feature type="repeat" description="ANK" evidence="3">
    <location>
        <begin position="478"/>
        <end position="512"/>
    </location>
</feature>
<dbReference type="PANTHER" id="PTHR24198">
    <property type="entry name" value="ANKYRIN REPEAT AND PROTEIN KINASE DOMAIN-CONTAINING PROTEIN"/>
    <property type="match status" value="1"/>
</dbReference>
<proteinExistence type="predicted"/>
<dbReference type="InterPro" id="IPR036770">
    <property type="entry name" value="Ankyrin_rpt-contain_sf"/>
</dbReference>
<dbReference type="SMART" id="SM00248">
    <property type="entry name" value="ANK"/>
    <property type="match status" value="5"/>
</dbReference>
<dbReference type="InterPro" id="IPR002110">
    <property type="entry name" value="Ankyrin_rpt"/>
</dbReference>
<evidence type="ECO:0000313" key="5">
    <source>
        <dbReference type="Proteomes" id="UP001165065"/>
    </source>
</evidence>
<feature type="repeat" description="ANK" evidence="3">
    <location>
        <begin position="371"/>
        <end position="403"/>
    </location>
</feature>
<evidence type="ECO:0008006" key="6">
    <source>
        <dbReference type="Google" id="ProtNLM"/>
    </source>
</evidence>
<reference evidence="5" key="1">
    <citation type="journal article" date="2023" name="Commun. Biol.">
        <title>Genome analysis of Parmales, the sister group of diatoms, reveals the evolutionary specialization of diatoms from phago-mixotrophs to photoautotrophs.</title>
        <authorList>
            <person name="Ban H."/>
            <person name="Sato S."/>
            <person name="Yoshikawa S."/>
            <person name="Yamada K."/>
            <person name="Nakamura Y."/>
            <person name="Ichinomiya M."/>
            <person name="Sato N."/>
            <person name="Blanc-Mathieu R."/>
            <person name="Endo H."/>
            <person name="Kuwata A."/>
            <person name="Ogata H."/>
        </authorList>
    </citation>
    <scope>NUCLEOTIDE SEQUENCE [LARGE SCALE GENOMIC DNA]</scope>
</reference>
<dbReference type="Proteomes" id="UP001165065">
    <property type="component" value="Unassembled WGS sequence"/>
</dbReference>
<protein>
    <recommendedName>
        <fullName evidence="6">Ankyrin repeat protein</fullName>
    </recommendedName>
</protein>
<dbReference type="SUPFAM" id="SSF48403">
    <property type="entry name" value="Ankyrin repeat"/>
    <property type="match status" value="1"/>
</dbReference>
<evidence type="ECO:0000256" key="2">
    <source>
        <dbReference type="ARBA" id="ARBA00023043"/>
    </source>
</evidence>
<dbReference type="OrthoDB" id="191483at2759"/>
<keyword evidence="2 3" id="KW-0040">ANK repeat</keyword>
<feature type="repeat" description="ANK" evidence="3">
    <location>
        <begin position="545"/>
        <end position="577"/>
    </location>
</feature>
<accession>A0A9W7G1R7</accession>
<keyword evidence="1" id="KW-0677">Repeat</keyword>
<organism evidence="4 5">
    <name type="scientific">Triparma columacea</name>
    <dbReference type="NCBI Taxonomy" id="722753"/>
    <lineage>
        <taxon>Eukaryota</taxon>
        <taxon>Sar</taxon>
        <taxon>Stramenopiles</taxon>
        <taxon>Ochrophyta</taxon>
        <taxon>Bolidophyceae</taxon>
        <taxon>Parmales</taxon>
        <taxon>Triparmaceae</taxon>
        <taxon>Triparma</taxon>
    </lineage>
</organism>
<name>A0A9W7G1R7_9STRA</name>